<dbReference type="FunFam" id="3.60.20.10:FF:000031">
    <property type="entry name" value="Proteasome subunit alpha type"/>
    <property type="match status" value="1"/>
</dbReference>
<dbReference type="PROSITE" id="PS00388">
    <property type="entry name" value="PROTEASOME_ALPHA_1"/>
    <property type="match status" value="1"/>
</dbReference>
<keyword evidence="6" id="KW-0963">Cytoplasm</keyword>
<comment type="subunit">
    <text evidence="4">The 26S proteasome consists of a 20S proteasome core and two 19S regulatory subunits. The 20S proteasome core is composed of 28 subunits that are arranged in four stacked rings, resulting in a barrel-shaped structure. The two end rings are each formed by seven alpha subunits, and the two central rings are each formed by seven beta subunits. The catalytic chamber with the active sites is on the inside of the barrel.</text>
</comment>
<dbReference type="EMBL" id="JAMFTS010000001">
    <property type="protein sequence ID" value="KAJ4816421.1"/>
    <property type="molecule type" value="Genomic_DNA"/>
</dbReference>
<dbReference type="GO" id="GO:0019773">
    <property type="term" value="C:proteasome core complex, alpha-subunit complex"/>
    <property type="evidence" value="ECO:0007669"/>
    <property type="project" value="UniProtKB-UniRule"/>
</dbReference>
<comment type="subcellular location">
    <subcellularLocation>
        <location evidence="6">Cytoplasm</location>
    </subcellularLocation>
    <subcellularLocation>
        <location evidence="6">Nucleus</location>
    </subcellularLocation>
</comment>
<comment type="caution">
    <text evidence="8">The sequence shown here is derived from an EMBL/GenBank/DDBJ whole genome shotgun (WGS) entry which is preliminary data.</text>
</comment>
<dbReference type="PANTHER" id="PTHR11599">
    <property type="entry name" value="PROTEASOME SUBUNIT ALPHA/BETA"/>
    <property type="match status" value="1"/>
</dbReference>
<evidence type="ECO:0000313" key="9">
    <source>
        <dbReference type="Proteomes" id="UP001140206"/>
    </source>
</evidence>
<keyword evidence="9" id="KW-1185">Reference proteome</keyword>
<reference evidence="8" key="1">
    <citation type="submission" date="2022-08" db="EMBL/GenBank/DDBJ databases">
        <authorList>
            <person name="Marques A."/>
        </authorList>
    </citation>
    <scope>NUCLEOTIDE SEQUENCE</scope>
    <source>
        <strain evidence="8">RhyPub2mFocal</strain>
        <tissue evidence="8">Leaves</tissue>
    </source>
</reference>
<evidence type="ECO:0000259" key="7">
    <source>
        <dbReference type="PROSITE" id="PS00388"/>
    </source>
</evidence>
<dbReference type="CDD" id="cd03752">
    <property type="entry name" value="proteasome_alpha_type_4"/>
    <property type="match status" value="1"/>
</dbReference>
<evidence type="ECO:0000256" key="6">
    <source>
        <dbReference type="RuleBase" id="RU000551"/>
    </source>
</evidence>
<dbReference type="InterPro" id="IPR000426">
    <property type="entry name" value="Proteasome_asu_N"/>
</dbReference>
<dbReference type="Pfam" id="PF00227">
    <property type="entry name" value="Proteasome"/>
    <property type="match status" value="1"/>
</dbReference>
<dbReference type="AlphaFoldDB" id="A0AAV8HL97"/>
<dbReference type="GO" id="GO:0005634">
    <property type="term" value="C:nucleus"/>
    <property type="evidence" value="ECO:0007669"/>
    <property type="project" value="UniProtKB-SubCell"/>
</dbReference>
<dbReference type="SMART" id="SM00948">
    <property type="entry name" value="Proteasome_A_N"/>
    <property type="match status" value="1"/>
</dbReference>
<evidence type="ECO:0000256" key="5">
    <source>
        <dbReference type="PROSITE-ProRule" id="PRU00808"/>
    </source>
</evidence>
<proteinExistence type="inferred from homology"/>
<sequence length="249" mass="27110">MSRRYDSRTTIFSPEGRLYQVEYAMEAIGNAGSAIGILATDGVVLVGEKKVTSKLLQTSKSTEKMYKIDDHVSCAVAGIMSDANILINTARLQAQRYAYAYQEPIPVEQLVQSLCDTKQGYTQFGGLRPFGVSFLFAGWDRSYGFQLYVSDPSGNYGGWKAAAIGANNQAAQSMLKQDYKEDMTREEAVKLALKVLSKTMDSTSLTADKLELAEICLAPSGEVKYQVCTPEALSTHLVQAGVTQPAAEV</sequence>
<dbReference type="NCBIfam" id="NF003075">
    <property type="entry name" value="PRK03996.1"/>
    <property type="match status" value="1"/>
</dbReference>
<dbReference type="Proteomes" id="UP001140206">
    <property type="component" value="Chromosome 1"/>
</dbReference>
<accession>A0AAV8HL97</accession>
<name>A0AAV8HL97_9POAL</name>
<dbReference type="InterPro" id="IPR029055">
    <property type="entry name" value="Ntn_hydrolases_N"/>
</dbReference>
<evidence type="ECO:0000313" key="8">
    <source>
        <dbReference type="EMBL" id="KAJ4816421.1"/>
    </source>
</evidence>
<dbReference type="InterPro" id="IPR050115">
    <property type="entry name" value="Proteasome_alpha"/>
</dbReference>
<dbReference type="InterPro" id="IPR023332">
    <property type="entry name" value="Proteasome_alpha-type"/>
</dbReference>
<dbReference type="PROSITE" id="PS51475">
    <property type="entry name" value="PROTEASOME_ALPHA_2"/>
    <property type="match status" value="1"/>
</dbReference>
<dbReference type="GO" id="GO:0006511">
    <property type="term" value="P:ubiquitin-dependent protein catabolic process"/>
    <property type="evidence" value="ECO:0007669"/>
    <property type="project" value="InterPro"/>
</dbReference>
<dbReference type="GO" id="GO:0005737">
    <property type="term" value="C:cytoplasm"/>
    <property type="evidence" value="ECO:0007669"/>
    <property type="project" value="UniProtKB-SubCell"/>
</dbReference>
<evidence type="ECO:0000256" key="3">
    <source>
        <dbReference type="ARBA" id="ARBA00023242"/>
    </source>
</evidence>
<comment type="subunit">
    <text evidence="6">The 20S proteasome core is composed of 28 subunits that are arranged in four stacked rings, resulting in a barrel-shaped structure. The two end rings are each formed by seven alpha subunits, and the two central rings are each formed by seven beta subunits.</text>
</comment>
<dbReference type="SUPFAM" id="SSF56235">
    <property type="entry name" value="N-terminal nucleophile aminohydrolases (Ntn hydrolases)"/>
    <property type="match status" value="1"/>
</dbReference>
<keyword evidence="2 5" id="KW-0647">Proteasome</keyword>
<dbReference type="Gene3D" id="3.60.20.10">
    <property type="entry name" value="Glutamine Phosphoribosylpyrophosphate, subunit 1, domain 1"/>
    <property type="match status" value="1"/>
</dbReference>
<evidence type="ECO:0000256" key="4">
    <source>
        <dbReference type="ARBA" id="ARBA00026071"/>
    </source>
</evidence>
<organism evidence="8 9">
    <name type="scientific">Rhynchospora pubera</name>
    <dbReference type="NCBI Taxonomy" id="906938"/>
    <lineage>
        <taxon>Eukaryota</taxon>
        <taxon>Viridiplantae</taxon>
        <taxon>Streptophyta</taxon>
        <taxon>Embryophyta</taxon>
        <taxon>Tracheophyta</taxon>
        <taxon>Spermatophyta</taxon>
        <taxon>Magnoliopsida</taxon>
        <taxon>Liliopsida</taxon>
        <taxon>Poales</taxon>
        <taxon>Cyperaceae</taxon>
        <taxon>Cyperoideae</taxon>
        <taxon>Rhynchosporeae</taxon>
        <taxon>Rhynchospora</taxon>
    </lineage>
</organism>
<evidence type="ECO:0000256" key="2">
    <source>
        <dbReference type="ARBA" id="ARBA00022942"/>
    </source>
</evidence>
<feature type="domain" description="Proteasome alpha-type subunits" evidence="7">
    <location>
        <begin position="5"/>
        <end position="27"/>
    </location>
</feature>
<dbReference type="InterPro" id="IPR001353">
    <property type="entry name" value="Proteasome_sua/b"/>
</dbReference>
<dbReference type="Pfam" id="PF10584">
    <property type="entry name" value="Proteasome_A_N"/>
    <property type="match status" value="1"/>
</dbReference>
<comment type="function">
    <text evidence="1">The proteasome is a multicatalytic proteinase complex which is characterized by its ability to cleave peptides with Arg, Phe, Tyr, Leu, and Glu adjacent to the leaving group at neutral or slightly basic pH. The proteasome has an ATP-dependent proteolytic activity.</text>
</comment>
<comment type="similarity">
    <text evidence="5 6">Belongs to the peptidase T1A family.</text>
</comment>
<protein>
    <recommendedName>
        <fullName evidence="6">Proteasome subunit alpha type</fullName>
    </recommendedName>
</protein>
<gene>
    <name evidence="8" type="ORF">LUZ62_028987</name>
</gene>
<evidence type="ECO:0000256" key="1">
    <source>
        <dbReference type="ARBA" id="ARBA00002000"/>
    </source>
</evidence>
<keyword evidence="3 6" id="KW-0539">Nucleus</keyword>